<sequence length="283" mass="32093">MYTKKLSLWVAGVVFLGLSQMTYANCNAKIGTIKHLSDDFEHYHAQQANDAKKRLHISVRDTQDCQLYMVLTSKNQNQLKGQFQAIPYYVRSDSQQTISSSVTRLNFVDSSADIELRIRAGTPVKAGDYSDRLELKLYGNNNSLLDEREFEIQETILPRTSLSVVGYSSSSNVINLGELVSGKEYNMLPTFKVVTNADVQLSVSSENRGHLIHTLYKKKYAIDYFLSLEGDRLNLLGETKRTFAYKGQTVFLLRLGMQLGEFQRQAAGEYSDTIRFHVAPLNY</sequence>
<evidence type="ECO:0000313" key="2">
    <source>
        <dbReference type="EMBL" id="MEL0611529.1"/>
    </source>
</evidence>
<comment type="caution">
    <text evidence="2">The sequence shown here is derived from an EMBL/GenBank/DDBJ whole genome shotgun (WGS) entry which is preliminary data.</text>
</comment>
<gene>
    <name evidence="2" type="ORF">V6242_00110</name>
</gene>
<dbReference type="Proteomes" id="UP001379949">
    <property type="component" value="Unassembled WGS sequence"/>
</dbReference>
<accession>A0ABU9FZ94</accession>
<keyword evidence="3" id="KW-1185">Reference proteome</keyword>
<evidence type="ECO:0000256" key="1">
    <source>
        <dbReference type="SAM" id="SignalP"/>
    </source>
</evidence>
<reference evidence="2 3" key="1">
    <citation type="submission" date="2024-02" db="EMBL/GenBank/DDBJ databases">
        <title>Bacteria isolated from the canopy kelp, Nereocystis luetkeana.</title>
        <authorList>
            <person name="Pfister C.A."/>
            <person name="Younker I.T."/>
            <person name="Light S.H."/>
        </authorList>
    </citation>
    <scope>NUCLEOTIDE SEQUENCE [LARGE SCALE GENOMIC DNA]</scope>
    <source>
        <strain evidence="2 3">TI.4.07</strain>
    </source>
</reference>
<protein>
    <submittedName>
        <fullName evidence="2">Uncharacterized protein</fullName>
    </submittedName>
</protein>
<keyword evidence="1" id="KW-0732">Signal</keyword>
<proteinExistence type="predicted"/>
<feature type="chain" id="PRO_5047457098" evidence="1">
    <location>
        <begin position="25"/>
        <end position="283"/>
    </location>
</feature>
<evidence type="ECO:0000313" key="3">
    <source>
        <dbReference type="Proteomes" id="UP001379949"/>
    </source>
</evidence>
<feature type="signal peptide" evidence="1">
    <location>
        <begin position="1"/>
        <end position="24"/>
    </location>
</feature>
<dbReference type="RefSeq" id="WP_341565943.1">
    <property type="nucleotide sequence ID" value="NZ_JBAKAR010000001.1"/>
</dbReference>
<organism evidence="2 3">
    <name type="scientific">Marinomonas arenicola</name>
    <dbReference type="NCBI Taxonomy" id="569601"/>
    <lineage>
        <taxon>Bacteria</taxon>
        <taxon>Pseudomonadati</taxon>
        <taxon>Pseudomonadota</taxon>
        <taxon>Gammaproteobacteria</taxon>
        <taxon>Oceanospirillales</taxon>
        <taxon>Oceanospirillaceae</taxon>
        <taxon>Marinomonas</taxon>
    </lineage>
</organism>
<dbReference type="EMBL" id="JBAKAR010000001">
    <property type="protein sequence ID" value="MEL0611529.1"/>
    <property type="molecule type" value="Genomic_DNA"/>
</dbReference>
<name>A0ABU9FZ94_9GAMM</name>